<keyword evidence="3" id="KW-1185">Reference proteome</keyword>
<evidence type="ECO:0000313" key="3">
    <source>
        <dbReference type="Proteomes" id="UP000218689"/>
    </source>
</evidence>
<dbReference type="GO" id="GO:0003677">
    <property type="term" value="F:DNA binding"/>
    <property type="evidence" value="ECO:0007669"/>
    <property type="project" value="InterPro"/>
</dbReference>
<dbReference type="InterPro" id="IPR010982">
    <property type="entry name" value="Lambda_DNA-bd_dom_sf"/>
</dbReference>
<dbReference type="Proteomes" id="UP000218689">
    <property type="component" value="Unassembled WGS sequence"/>
</dbReference>
<dbReference type="SUPFAM" id="SSF47413">
    <property type="entry name" value="lambda repressor-like DNA-binding domains"/>
    <property type="match status" value="1"/>
</dbReference>
<reference evidence="3" key="1">
    <citation type="submission" date="2017-08" db="EMBL/GenBank/DDBJ databases">
        <title>Draft genome sequence of Lactococcus sp. strain Rs-Y01, isolated from the gut of the lower termite Reticulitermes speratus.</title>
        <authorList>
            <person name="Ohkuma M."/>
            <person name="Yuki M."/>
        </authorList>
    </citation>
    <scope>NUCLEOTIDE SEQUENCE [LARGE SCALE GENOMIC DNA]</scope>
    <source>
        <strain evidence="3">Rs-Y01</strain>
    </source>
</reference>
<evidence type="ECO:0000313" key="2">
    <source>
        <dbReference type="EMBL" id="GAX48505.1"/>
    </source>
</evidence>
<dbReference type="Pfam" id="PF13443">
    <property type="entry name" value="HTH_26"/>
    <property type="match status" value="1"/>
</dbReference>
<dbReference type="AlphaFoldDB" id="A0A224XFV3"/>
<organism evidence="2 3">
    <name type="scientific">Pseudolactococcus reticulitermitis</name>
    <dbReference type="NCBI Taxonomy" id="2025039"/>
    <lineage>
        <taxon>Bacteria</taxon>
        <taxon>Bacillati</taxon>
        <taxon>Bacillota</taxon>
        <taxon>Bacilli</taxon>
        <taxon>Lactobacillales</taxon>
        <taxon>Streptococcaceae</taxon>
        <taxon>Pseudolactococcus</taxon>
    </lineage>
</organism>
<proteinExistence type="predicted"/>
<dbReference type="Gene3D" id="1.10.260.40">
    <property type="entry name" value="lambda repressor-like DNA-binding domains"/>
    <property type="match status" value="1"/>
</dbReference>
<dbReference type="OrthoDB" id="10018406at2"/>
<name>A0A224XFV3_9LACT</name>
<dbReference type="CDD" id="cd00093">
    <property type="entry name" value="HTH_XRE"/>
    <property type="match status" value="1"/>
</dbReference>
<dbReference type="EMBL" id="BEDT01000012">
    <property type="protein sequence ID" value="GAX48505.1"/>
    <property type="molecule type" value="Genomic_DNA"/>
</dbReference>
<feature type="domain" description="HTH cro/C1-type" evidence="1">
    <location>
        <begin position="92"/>
        <end position="146"/>
    </location>
</feature>
<accession>A0A224XFV3</accession>
<sequence length="199" mass="22998">MQDEQLSIKTIKSRFFGIPIYFRNHKIFDVDWVGIIDRFTKLNTSLSDMIFNLKSFKDKSVNNEDEATWARAYVLELVEVSLNIPTSYGKALKYLMLWKKMTVEELAEQTLLAPETISRMRNRNVSKPNLKSVVAICVGLELPTHLSHKLIELAGHSLRLTIIDHQFYELILNSCTAESIYYCNEILLSNQLKPLTVEK</sequence>
<gene>
    <name evidence="2" type="ORF">RsY01_2134</name>
</gene>
<dbReference type="RefSeq" id="WP_094785519.1">
    <property type="nucleotide sequence ID" value="NZ_BEDT01000012.1"/>
</dbReference>
<evidence type="ECO:0000259" key="1">
    <source>
        <dbReference type="PROSITE" id="PS50943"/>
    </source>
</evidence>
<dbReference type="PROSITE" id="PS50943">
    <property type="entry name" value="HTH_CROC1"/>
    <property type="match status" value="1"/>
</dbReference>
<dbReference type="InterPro" id="IPR001387">
    <property type="entry name" value="Cro/C1-type_HTH"/>
</dbReference>
<protein>
    <recommendedName>
        <fullName evidence="1">HTH cro/C1-type domain-containing protein</fullName>
    </recommendedName>
</protein>
<comment type="caution">
    <text evidence="2">The sequence shown here is derived from an EMBL/GenBank/DDBJ whole genome shotgun (WGS) entry which is preliminary data.</text>
</comment>